<evidence type="ECO:0000313" key="4">
    <source>
        <dbReference type="Proteomes" id="UP000034034"/>
    </source>
</evidence>
<organism evidence="3 4">
    <name type="scientific">Streptomyces xiamenensis</name>
    <dbReference type="NCBI Taxonomy" id="408015"/>
    <lineage>
        <taxon>Bacteria</taxon>
        <taxon>Bacillati</taxon>
        <taxon>Actinomycetota</taxon>
        <taxon>Actinomycetes</taxon>
        <taxon>Kitasatosporales</taxon>
        <taxon>Streptomycetaceae</taxon>
        <taxon>Streptomyces</taxon>
    </lineage>
</organism>
<dbReference type="Pfam" id="PF10825">
    <property type="entry name" value="DUF2752"/>
    <property type="match status" value="1"/>
</dbReference>
<accession>A0A0F7FQT2</accession>
<dbReference type="EMBL" id="CP009922">
    <property type="protein sequence ID" value="AKG42349.1"/>
    <property type="molecule type" value="Genomic_DNA"/>
</dbReference>
<proteinExistence type="predicted"/>
<sequence>MPDSAQPPTVRSAARMTVRVRARRAAAPLAALGTAGAAWAVVAAVDPGAPSSPYPACPLPALTGWQCPGCGGLRAAHALAHGRLGEALASNALVVLAALVLGVALLWWLVREVRGRTGAVPVPAAPYRWALLGGMAAFTVLRNLPLPPPWA</sequence>
<dbReference type="InterPro" id="IPR021215">
    <property type="entry name" value="DUF2752"/>
</dbReference>
<keyword evidence="2" id="KW-0732">Signal</keyword>
<protein>
    <submittedName>
        <fullName evidence="3">Membrane protein</fullName>
    </submittedName>
</protein>
<feature type="signal peptide" evidence="2">
    <location>
        <begin position="1"/>
        <end position="40"/>
    </location>
</feature>
<keyword evidence="1" id="KW-0812">Transmembrane</keyword>
<reference evidence="3" key="1">
    <citation type="submission" date="2019-08" db="EMBL/GenBank/DDBJ databases">
        <title>Complete genome sequence of a mangrove-derived Streptomyces xiamenensis.</title>
        <authorList>
            <person name="Xu J."/>
        </authorList>
    </citation>
    <scope>NUCLEOTIDE SEQUENCE</scope>
    <source>
        <strain evidence="3">318</strain>
    </source>
</reference>
<evidence type="ECO:0000256" key="1">
    <source>
        <dbReference type="SAM" id="Phobius"/>
    </source>
</evidence>
<dbReference type="STRING" id="408015.SXIM_09650"/>
<feature type="chain" id="PRO_5039615677" evidence="2">
    <location>
        <begin position="41"/>
        <end position="151"/>
    </location>
</feature>
<name>A0A0F7FQT2_9ACTN</name>
<evidence type="ECO:0000313" key="3">
    <source>
        <dbReference type="EMBL" id="AKG42349.1"/>
    </source>
</evidence>
<gene>
    <name evidence="3" type="ORF">SXIM_09650</name>
</gene>
<feature type="transmembrane region" description="Helical" evidence="1">
    <location>
        <begin position="88"/>
        <end position="110"/>
    </location>
</feature>
<dbReference type="Proteomes" id="UP000034034">
    <property type="component" value="Chromosome"/>
</dbReference>
<keyword evidence="1" id="KW-1133">Transmembrane helix</keyword>
<dbReference type="HOGENOM" id="CLU_098258_1_0_11"/>
<evidence type="ECO:0000256" key="2">
    <source>
        <dbReference type="SAM" id="SignalP"/>
    </source>
</evidence>
<dbReference type="KEGG" id="sxi:SXIM_09650"/>
<dbReference type="AlphaFoldDB" id="A0A0F7FQT2"/>
<dbReference type="PATRIC" id="fig|408015.6.peg.995"/>
<keyword evidence="1" id="KW-0472">Membrane</keyword>
<keyword evidence="4" id="KW-1185">Reference proteome</keyword>